<evidence type="ECO:0000313" key="5">
    <source>
        <dbReference type="EMBL" id="AWM77641.1"/>
    </source>
</evidence>
<dbReference type="NCBIfam" id="TIGR01414">
    <property type="entry name" value="autotrans_barl"/>
    <property type="match status" value="1"/>
</dbReference>
<dbReference type="GO" id="GO:0019867">
    <property type="term" value="C:outer membrane"/>
    <property type="evidence" value="ECO:0007669"/>
    <property type="project" value="InterPro"/>
</dbReference>
<keyword evidence="3" id="KW-1133">Transmembrane helix</keyword>
<name>A0A2Z3HW78_9CAUL</name>
<evidence type="ECO:0000313" key="6">
    <source>
        <dbReference type="Proteomes" id="UP000247763"/>
    </source>
</evidence>
<dbReference type="Proteomes" id="UP000247763">
    <property type="component" value="Chromosome"/>
</dbReference>
<dbReference type="InterPro" id="IPR027385">
    <property type="entry name" value="Beta-barrel_OMP"/>
</dbReference>
<dbReference type="SUPFAM" id="SSF56925">
    <property type="entry name" value="OMPA-like"/>
    <property type="match status" value="1"/>
</dbReference>
<dbReference type="OrthoDB" id="9815357at2"/>
<keyword evidence="6" id="KW-1185">Reference proteome</keyword>
<dbReference type="Pfam" id="PF13505">
    <property type="entry name" value="OMP_b-brl"/>
    <property type="match status" value="1"/>
</dbReference>
<gene>
    <name evidence="5" type="ORF">HYN04_07640</name>
</gene>
<keyword evidence="3" id="KW-0812">Transmembrane</keyword>
<reference evidence="6" key="1">
    <citation type="submission" date="2018-05" db="EMBL/GenBank/DDBJ databases">
        <title>Genome sequencing of Phenylobacterium sp. HYN0004.</title>
        <authorList>
            <person name="Yi H."/>
            <person name="Baek C."/>
        </authorList>
    </citation>
    <scope>NUCLEOTIDE SEQUENCE [LARGE SCALE GENOMIC DNA]</scope>
    <source>
        <strain evidence="6">HYN0004</strain>
    </source>
</reference>
<dbReference type="InterPro" id="IPR006315">
    <property type="entry name" value="OM_autotransptr_brl_dom"/>
</dbReference>
<organism evidence="5 6">
    <name type="scientific">Phenylobacterium parvum</name>
    <dbReference type="NCBI Taxonomy" id="2201350"/>
    <lineage>
        <taxon>Bacteria</taxon>
        <taxon>Pseudomonadati</taxon>
        <taxon>Pseudomonadota</taxon>
        <taxon>Alphaproteobacteria</taxon>
        <taxon>Caulobacterales</taxon>
        <taxon>Caulobacteraceae</taxon>
        <taxon>Phenylobacterium</taxon>
    </lineage>
</organism>
<dbReference type="Gene3D" id="2.40.160.20">
    <property type="match status" value="1"/>
</dbReference>
<keyword evidence="1" id="KW-0732">Signal</keyword>
<dbReference type="AlphaFoldDB" id="A0A2Z3HW78"/>
<dbReference type="InterPro" id="IPR011250">
    <property type="entry name" value="OMP/PagP_B-barrel"/>
</dbReference>
<dbReference type="KEGG" id="phb:HYN04_07640"/>
<proteinExistence type="predicted"/>
<feature type="compositionally biased region" description="Low complexity" evidence="2">
    <location>
        <begin position="8"/>
        <end position="26"/>
    </location>
</feature>
<feature type="domain" description="Outer membrane protein beta-barrel" evidence="4">
    <location>
        <begin position="98"/>
        <end position="285"/>
    </location>
</feature>
<keyword evidence="3" id="KW-0472">Membrane</keyword>
<evidence type="ECO:0000256" key="2">
    <source>
        <dbReference type="SAM" id="MobiDB-lite"/>
    </source>
</evidence>
<dbReference type="EMBL" id="CP029479">
    <property type="protein sequence ID" value="AWM77641.1"/>
    <property type="molecule type" value="Genomic_DNA"/>
</dbReference>
<evidence type="ECO:0000256" key="3">
    <source>
        <dbReference type="SAM" id="Phobius"/>
    </source>
</evidence>
<accession>A0A2Z3HW78</accession>
<feature type="region of interest" description="Disordered" evidence="2">
    <location>
        <begin position="1"/>
        <end position="79"/>
    </location>
</feature>
<evidence type="ECO:0000259" key="4">
    <source>
        <dbReference type="Pfam" id="PF13505"/>
    </source>
</evidence>
<sequence>MSSARRWTSPAGSAGTTSSGPGPAAGRRGRRSRQAASGGLAPSRPTGSVVPELHPEKLRPTMSHQGATRGPPARPRRRRSFNRDIFMINRFATAAGFAAVLISAGIASAEPFSGAYAGVALSSDSFEARAEDLIETGDKFDGLSVNGVGFGGYAGYDFPVGERMFLGLQMGIESSSSEFTASDGFSRIKLEAGRSFDIGGRAGVMVNDATALYGRLAWGQTNFKASVDDESDDRDLSAWRLGGGLETRLNEQVGLRVEYLYSAYEDEAGLEPSGSQFRAGLNWRF</sequence>
<evidence type="ECO:0000256" key="1">
    <source>
        <dbReference type="ARBA" id="ARBA00022729"/>
    </source>
</evidence>
<feature type="transmembrane region" description="Helical" evidence="3">
    <location>
        <begin position="86"/>
        <end position="107"/>
    </location>
</feature>
<protein>
    <recommendedName>
        <fullName evidence="4">Outer membrane protein beta-barrel domain-containing protein</fullName>
    </recommendedName>
</protein>